<name>A0A653BJL7_CALMS</name>
<dbReference type="InterPro" id="IPR043193">
    <property type="entry name" value="GLOD4"/>
</dbReference>
<dbReference type="PANTHER" id="PTHR46466">
    <property type="entry name" value="GLYOXALASE DOMAIN-CONTAINING PROTEIN 4"/>
    <property type="match status" value="1"/>
</dbReference>
<gene>
    <name evidence="1" type="ORF">CALMAC_LOCUS1567</name>
</gene>
<dbReference type="Gene3D" id="3.10.180.10">
    <property type="entry name" value="2,3-Dihydroxybiphenyl 1,2-Dioxygenase, domain 1"/>
    <property type="match status" value="1"/>
</dbReference>
<keyword evidence="2" id="KW-1185">Reference proteome</keyword>
<dbReference type="OrthoDB" id="6689760at2759"/>
<dbReference type="EMBL" id="CAACVG010001846">
    <property type="protein sequence ID" value="VEN35749.1"/>
    <property type="molecule type" value="Genomic_DNA"/>
</dbReference>
<proteinExistence type="predicted"/>
<dbReference type="AlphaFoldDB" id="A0A653BJL7"/>
<dbReference type="InterPro" id="IPR029068">
    <property type="entry name" value="Glyas_Bleomycin-R_OHBP_Dase"/>
</dbReference>
<accession>A0A653BJL7</accession>
<protein>
    <submittedName>
        <fullName evidence="1">Uncharacterized protein</fullName>
    </submittedName>
</protein>
<evidence type="ECO:0000313" key="2">
    <source>
        <dbReference type="Proteomes" id="UP000410492"/>
    </source>
</evidence>
<organism evidence="1 2">
    <name type="scientific">Callosobruchus maculatus</name>
    <name type="common">Southern cowpea weevil</name>
    <name type="synonym">Pulse bruchid</name>
    <dbReference type="NCBI Taxonomy" id="64391"/>
    <lineage>
        <taxon>Eukaryota</taxon>
        <taxon>Metazoa</taxon>
        <taxon>Ecdysozoa</taxon>
        <taxon>Arthropoda</taxon>
        <taxon>Hexapoda</taxon>
        <taxon>Insecta</taxon>
        <taxon>Pterygota</taxon>
        <taxon>Neoptera</taxon>
        <taxon>Endopterygota</taxon>
        <taxon>Coleoptera</taxon>
        <taxon>Polyphaga</taxon>
        <taxon>Cucujiformia</taxon>
        <taxon>Chrysomeloidea</taxon>
        <taxon>Chrysomelidae</taxon>
        <taxon>Bruchinae</taxon>
        <taxon>Bruchini</taxon>
        <taxon>Callosobruchus</taxon>
    </lineage>
</organism>
<sequence>MSYSEHFFALELIYYYDTKVFKKGNGLLCLVVQNNEALFRAKQFDWPIKDEKRLIAPGGYIFQIVDRPLPKDKDPISKIIITSTNLQKSIRFWCGFLEMNIMVEKRHSITLSYGKNQARLEIRYISPPFIQGDNTPRLKAVIPYKQLMELQLKFLKMPNRIKQHTTIYAYTKPTNVKIAVFVDYDGHEIAYIDQESYAKVLKYDAESVKTLKLHVRL</sequence>
<dbReference type="SUPFAM" id="SSF54593">
    <property type="entry name" value="Glyoxalase/Bleomycin resistance protein/Dihydroxybiphenyl dioxygenase"/>
    <property type="match status" value="1"/>
</dbReference>
<dbReference type="PANTHER" id="PTHR46466:SF1">
    <property type="entry name" value="GLYOXALASE DOMAIN-CONTAINING PROTEIN 4"/>
    <property type="match status" value="1"/>
</dbReference>
<dbReference type="Proteomes" id="UP000410492">
    <property type="component" value="Unassembled WGS sequence"/>
</dbReference>
<evidence type="ECO:0000313" key="1">
    <source>
        <dbReference type="EMBL" id="VEN35749.1"/>
    </source>
</evidence>
<reference evidence="1 2" key="1">
    <citation type="submission" date="2019-01" db="EMBL/GenBank/DDBJ databases">
        <authorList>
            <person name="Sayadi A."/>
        </authorList>
    </citation>
    <scope>NUCLEOTIDE SEQUENCE [LARGE SCALE GENOMIC DNA]</scope>
</reference>